<evidence type="ECO:0000313" key="3">
    <source>
        <dbReference type="Proteomes" id="UP000823775"/>
    </source>
</evidence>
<reference evidence="2 3" key="1">
    <citation type="journal article" date="2021" name="BMC Genomics">
        <title>Datura genome reveals duplications of psychoactive alkaloid biosynthetic genes and high mutation rate following tissue culture.</title>
        <authorList>
            <person name="Rajewski A."/>
            <person name="Carter-House D."/>
            <person name="Stajich J."/>
            <person name="Litt A."/>
        </authorList>
    </citation>
    <scope>NUCLEOTIDE SEQUENCE [LARGE SCALE GENOMIC DNA]</scope>
    <source>
        <strain evidence="2">AR-01</strain>
    </source>
</reference>
<accession>A0ABS8ST87</accession>
<dbReference type="EMBL" id="JACEIK010000772">
    <property type="protein sequence ID" value="MCD7462031.1"/>
    <property type="molecule type" value="Genomic_DNA"/>
</dbReference>
<gene>
    <name evidence="2" type="ORF">HAX54_047621</name>
</gene>
<sequence length="107" mass="12198">MKLNMRMRGQGCGKGERSPNHYLRRPKTVEVHDGTILVRSMSCHAKMHKHTIAYPVHFRDEVVPRCERGMQSTMPHQGKHMRTPYPASMRDNGVSHCHIAVMGSVAH</sequence>
<organism evidence="2 3">
    <name type="scientific">Datura stramonium</name>
    <name type="common">Jimsonweed</name>
    <name type="synonym">Common thornapple</name>
    <dbReference type="NCBI Taxonomy" id="4076"/>
    <lineage>
        <taxon>Eukaryota</taxon>
        <taxon>Viridiplantae</taxon>
        <taxon>Streptophyta</taxon>
        <taxon>Embryophyta</taxon>
        <taxon>Tracheophyta</taxon>
        <taxon>Spermatophyta</taxon>
        <taxon>Magnoliopsida</taxon>
        <taxon>eudicotyledons</taxon>
        <taxon>Gunneridae</taxon>
        <taxon>Pentapetalae</taxon>
        <taxon>asterids</taxon>
        <taxon>lamiids</taxon>
        <taxon>Solanales</taxon>
        <taxon>Solanaceae</taxon>
        <taxon>Solanoideae</taxon>
        <taxon>Datureae</taxon>
        <taxon>Datura</taxon>
    </lineage>
</organism>
<dbReference type="Proteomes" id="UP000823775">
    <property type="component" value="Unassembled WGS sequence"/>
</dbReference>
<comment type="caution">
    <text evidence="2">The sequence shown here is derived from an EMBL/GenBank/DDBJ whole genome shotgun (WGS) entry which is preliminary data.</text>
</comment>
<name>A0ABS8ST87_DATST</name>
<protein>
    <submittedName>
        <fullName evidence="2">Uncharacterized protein</fullName>
    </submittedName>
</protein>
<keyword evidence="3" id="KW-1185">Reference proteome</keyword>
<proteinExistence type="predicted"/>
<feature type="region of interest" description="Disordered" evidence="1">
    <location>
        <begin position="1"/>
        <end position="22"/>
    </location>
</feature>
<evidence type="ECO:0000256" key="1">
    <source>
        <dbReference type="SAM" id="MobiDB-lite"/>
    </source>
</evidence>
<evidence type="ECO:0000313" key="2">
    <source>
        <dbReference type="EMBL" id="MCD7462031.1"/>
    </source>
</evidence>